<comment type="caution">
    <text evidence="1">The sequence shown here is derived from an EMBL/GenBank/DDBJ whole genome shotgun (WGS) entry which is preliminary data.</text>
</comment>
<name>A0ABD0KA26_9CAEN</name>
<evidence type="ECO:0000313" key="1">
    <source>
        <dbReference type="EMBL" id="KAK7483958.1"/>
    </source>
</evidence>
<accession>A0ABD0KA26</accession>
<reference evidence="1 2" key="1">
    <citation type="journal article" date="2023" name="Sci. Data">
        <title>Genome assembly of the Korean intertidal mud-creeper Batillaria attramentaria.</title>
        <authorList>
            <person name="Patra A.K."/>
            <person name="Ho P.T."/>
            <person name="Jun S."/>
            <person name="Lee S.J."/>
            <person name="Kim Y."/>
            <person name="Won Y.J."/>
        </authorList>
    </citation>
    <scope>NUCLEOTIDE SEQUENCE [LARGE SCALE GENOMIC DNA]</scope>
    <source>
        <strain evidence="1">Wonlab-2016</strain>
    </source>
</reference>
<protein>
    <submittedName>
        <fullName evidence="1">Uncharacterized protein</fullName>
    </submittedName>
</protein>
<dbReference type="EMBL" id="JACVVK020000218">
    <property type="protein sequence ID" value="KAK7483958.1"/>
    <property type="molecule type" value="Genomic_DNA"/>
</dbReference>
<evidence type="ECO:0000313" key="2">
    <source>
        <dbReference type="Proteomes" id="UP001519460"/>
    </source>
</evidence>
<organism evidence="1 2">
    <name type="scientific">Batillaria attramentaria</name>
    <dbReference type="NCBI Taxonomy" id="370345"/>
    <lineage>
        <taxon>Eukaryota</taxon>
        <taxon>Metazoa</taxon>
        <taxon>Spiralia</taxon>
        <taxon>Lophotrochozoa</taxon>
        <taxon>Mollusca</taxon>
        <taxon>Gastropoda</taxon>
        <taxon>Caenogastropoda</taxon>
        <taxon>Sorbeoconcha</taxon>
        <taxon>Cerithioidea</taxon>
        <taxon>Batillariidae</taxon>
        <taxon>Batillaria</taxon>
    </lineage>
</organism>
<gene>
    <name evidence="1" type="ORF">BaRGS_00024842</name>
</gene>
<dbReference type="AlphaFoldDB" id="A0ABD0KA26"/>
<dbReference type="Proteomes" id="UP001519460">
    <property type="component" value="Unassembled WGS sequence"/>
</dbReference>
<keyword evidence="2" id="KW-1185">Reference proteome</keyword>
<sequence length="111" mass="12709">MVNVDQKLDHWGKKRLTWTSLCTQLATRNRAARGGDFVLIESQSSQTYIPRLTLPRNLTPLLLVCNKCVYKCVKDPMFIVQNGVGRGRTSDHYAWKEKDCGKTIQDARRVV</sequence>
<proteinExistence type="predicted"/>